<name>A0A368XLP2_9BACI</name>
<accession>A0A368XLP2</accession>
<evidence type="ECO:0000256" key="11">
    <source>
        <dbReference type="ARBA" id="ARBA00078020"/>
    </source>
</evidence>
<dbReference type="PANTHER" id="PTHR33359">
    <property type="entry name" value="MOLYBDOPTERIN SYNTHASE SULFUR CARRIER SUBUNIT"/>
    <property type="match status" value="1"/>
</dbReference>
<comment type="caution">
    <text evidence="13">The sequence shown here is derived from an EMBL/GenBank/DDBJ whole genome shotgun (WGS) entry which is preliminary data.</text>
</comment>
<comment type="subunit">
    <text evidence="7">Heterotetramer of 2 MoaD subunits and 2 MoaE subunits. Forms a stable heterotetrameric complex of 2 MoaD and 2 MoeB during adenylation of MoaD by MoeB. During catalysis MoaD shuttles between the two heterotetrameric complexes.</text>
</comment>
<evidence type="ECO:0000256" key="7">
    <source>
        <dbReference type="ARBA" id="ARBA00063099"/>
    </source>
</evidence>
<dbReference type="InterPro" id="IPR044672">
    <property type="entry name" value="MOCS2A"/>
</dbReference>
<proteinExistence type="inferred from homology"/>
<evidence type="ECO:0000256" key="12">
    <source>
        <dbReference type="ARBA" id="ARBA00078992"/>
    </source>
</evidence>
<evidence type="ECO:0000256" key="3">
    <source>
        <dbReference type="ARBA" id="ARBA00023150"/>
    </source>
</evidence>
<keyword evidence="2" id="KW-0547">Nucleotide-binding</keyword>
<dbReference type="Gene3D" id="3.10.20.30">
    <property type="match status" value="1"/>
</dbReference>
<dbReference type="EMBL" id="QPJJ01000008">
    <property type="protein sequence ID" value="RCW66954.1"/>
    <property type="molecule type" value="Genomic_DNA"/>
</dbReference>
<comment type="pathway">
    <text evidence="1">Cofactor biosynthesis; molybdopterin biosynthesis.</text>
</comment>
<evidence type="ECO:0000256" key="6">
    <source>
        <dbReference type="ARBA" id="ARBA00054425"/>
    </source>
</evidence>
<dbReference type="OrthoDB" id="9801945at2"/>
<dbReference type="Pfam" id="PF02597">
    <property type="entry name" value="ThiS"/>
    <property type="match status" value="1"/>
</dbReference>
<keyword evidence="14" id="KW-1185">Reference proteome</keyword>
<dbReference type="FunFam" id="3.10.20.30:FF:000010">
    <property type="entry name" value="Molybdopterin synthase sulfur carrier subunit"/>
    <property type="match status" value="1"/>
</dbReference>
<dbReference type="InterPro" id="IPR003749">
    <property type="entry name" value="ThiS/MoaD-like"/>
</dbReference>
<evidence type="ECO:0000256" key="10">
    <source>
        <dbReference type="ARBA" id="ARBA00077809"/>
    </source>
</evidence>
<keyword evidence="3" id="KW-0501">Molybdenum cofactor biosynthesis</keyword>
<dbReference type="PANTHER" id="PTHR33359:SF1">
    <property type="entry name" value="MOLYBDOPTERIN SYNTHASE SULFUR CARRIER SUBUNIT"/>
    <property type="match status" value="1"/>
</dbReference>
<organism evidence="13 14">
    <name type="scientific">Saliterribacillus persicus</name>
    <dbReference type="NCBI Taxonomy" id="930114"/>
    <lineage>
        <taxon>Bacteria</taxon>
        <taxon>Bacillati</taxon>
        <taxon>Bacillota</taxon>
        <taxon>Bacilli</taxon>
        <taxon>Bacillales</taxon>
        <taxon>Bacillaceae</taxon>
        <taxon>Saliterribacillus</taxon>
    </lineage>
</organism>
<dbReference type="GO" id="GO:1990133">
    <property type="term" value="C:molybdopterin adenylyltransferase complex"/>
    <property type="evidence" value="ECO:0007669"/>
    <property type="project" value="TreeGrafter"/>
</dbReference>
<evidence type="ECO:0000256" key="2">
    <source>
        <dbReference type="ARBA" id="ARBA00022741"/>
    </source>
</evidence>
<evidence type="ECO:0000313" key="14">
    <source>
        <dbReference type="Proteomes" id="UP000252585"/>
    </source>
</evidence>
<dbReference type="GO" id="GO:0006777">
    <property type="term" value="P:Mo-molybdopterin cofactor biosynthetic process"/>
    <property type="evidence" value="ECO:0007669"/>
    <property type="project" value="UniProtKB-KW"/>
</dbReference>
<dbReference type="Proteomes" id="UP000252585">
    <property type="component" value="Unassembled WGS sequence"/>
</dbReference>
<dbReference type="InterPro" id="IPR012675">
    <property type="entry name" value="Beta-grasp_dom_sf"/>
</dbReference>
<gene>
    <name evidence="13" type="ORF">DFR57_10850</name>
</gene>
<dbReference type="RefSeq" id="WP_114353104.1">
    <property type="nucleotide sequence ID" value="NZ_QPJJ01000008.1"/>
</dbReference>
<dbReference type="GO" id="GO:0000166">
    <property type="term" value="F:nucleotide binding"/>
    <property type="evidence" value="ECO:0007669"/>
    <property type="project" value="UniProtKB-KW"/>
</dbReference>
<evidence type="ECO:0000256" key="4">
    <source>
        <dbReference type="ARBA" id="ARBA00024200"/>
    </source>
</evidence>
<reference evidence="13 14" key="1">
    <citation type="submission" date="2018-07" db="EMBL/GenBank/DDBJ databases">
        <title>Genomic Encyclopedia of Type Strains, Phase IV (KMG-IV): sequencing the most valuable type-strain genomes for metagenomic binning, comparative biology and taxonomic classification.</title>
        <authorList>
            <person name="Goeker M."/>
        </authorList>
    </citation>
    <scope>NUCLEOTIDE SEQUENCE [LARGE SCALE GENOMIC DNA]</scope>
    <source>
        <strain evidence="13 14">DSM 27696</strain>
    </source>
</reference>
<evidence type="ECO:0000256" key="8">
    <source>
        <dbReference type="ARBA" id="ARBA00075076"/>
    </source>
</evidence>
<dbReference type="InterPro" id="IPR016155">
    <property type="entry name" value="Mopterin_synth/thiamin_S_b"/>
</dbReference>
<evidence type="ECO:0000256" key="9">
    <source>
        <dbReference type="ARBA" id="ARBA00076711"/>
    </source>
</evidence>
<dbReference type="UniPathway" id="UPA00344"/>
<comment type="function">
    <text evidence="6">Involved in sulfur transfer in the conversion of molybdopterin precursor Z to molybdopterin.</text>
</comment>
<dbReference type="SUPFAM" id="SSF54285">
    <property type="entry name" value="MoaD/ThiS"/>
    <property type="match status" value="1"/>
</dbReference>
<evidence type="ECO:0000313" key="13">
    <source>
        <dbReference type="EMBL" id="RCW66954.1"/>
    </source>
</evidence>
<protein>
    <recommendedName>
        <fullName evidence="5">Molybdopterin synthase sulfur carrier subunit</fullName>
    </recommendedName>
    <alternativeName>
        <fullName evidence="11">MPT synthase subunit 1</fullName>
    </alternativeName>
    <alternativeName>
        <fullName evidence="8">Molybdenum cofactor biosynthesis protein D</fullName>
    </alternativeName>
    <alternativeName>
        <fullName evidence="10">Molybdopterin-converting factor small subunit</fullName>
    </alternativeName>
    <alternativeName>
        <fullName evidence="9">Molybdopterin-converting factor subunit 1</fullName>
    </alternativeName>
    <alternativeName>
        <fullName evidence="12">Sulfur carrier protein MoaD</fullName>
    </alternativeName>
</protein>
<evidence type="ECO:0000256" key="1">
    <source>
        <dbReference type="ARBA" id="ARBA00005046"/>
    </source>
</evidence>
<evidence type="ECO:0000256" key="5">
    <source>
        <dbReference type="ARBA" id="ARBA00024247"/>
    </source>
</evidence>
<comment type="similarity">
    <text evidence="4">Belongs to the MoaD family.</text>
</comment>
<sequence length="77" mass="8650">MIKVLLFADLQETVGKEFITFEENELTVTALRTEIKNSYQYTQIDNAMVAINEEFAREDEIIKTGDIVAIIPPISGG</sequence>
<dbReference type="AlphaFoldDB" id="A0A368XLP2"/>
<dbReference type="CDD" id="cd00754">
    <property type="entry name" value="Ubl_MoaD"/>
    <property type="match status" value="1"/>
</dbReference>